<dbReference type="Gene3D" id="1.25.10.10">
    <property type="entry name" value="Leucine-rich Repeat Variant"/>
    <property type="match status" value="1"/>
</dbReference>
<dbReference type="InterPro" id="IPR011989">
    <property type="entry name" value="ARM-like"/>
</dbReference>
<dbReference type="OrthoDB" id="538362at2759"/>
<gene>
    <name evidence="2" type="ORF">Vretifemale_5720</name>
    <name evidence="3" type="ORF">Vretimale_5858</name>
</gene>
<feature type="compositionally biased region" description="Low complexity" evidence="1">
    <location>
        <begin position="383"/>
        <end position="392"/>
    </location>
</feature>
<evidence type="ECO:0000313" key="3">
    <source>
        <dbReference type="EMBL" id="GIM00975.1"/>
    </source>
</evidence>
<evidence type="ECO:0000256" key="1">
    <source>
        <dbReference type="SAM" id="MobiDB-lite"/>
    </source>
</evidence>
<organism evidence="2 4">
    <name type="scientific">Volvox reticuliferus</name>
    <dbReference type="NCBI Taxonomy" id="1737510"/>
    <lineage>
        <taxon>Eukaryota</taxon>
        <taxon>Viridiplantae</taxon>
        <taxon>Chlorophyta</taxon>
        <taxon>core chlorophytes</taxon>
        <taxon>Chlorophyceae</taxon>
        <taxon>CS clade</taxon>
        <taxon>Chlamydomonadales</taxon>
        <taxon>Volvocaceae</taxon>
        <taxon>Volvox</taxon>
    </lineage>
</organism>
<feature type="compositionally biased region" description="Low complexity" evidence="1">
    <location>
        <begin position="346"/>
        <end position="355"/>
    </location>
</feature>
<keyword evidence="4" id="KW-1185">Reference proteome</keyword>
<dbReference type="Proteomes" id="UP000722791">
    <property type="component" value="Unassembled WGS sequence"/>
</dbReference>
<feature type="region of interest" description="Disordered" evidence="1">
    <location>
        <begin position="346"/>
        <end position="423"/>
    </location>
</feature>
<reference evidence="2" key="1">
    <citation type="journal article" date="2021" name="Proc. Natl. Acad. Sci. U.S.A.">
        <title>Three genomes in the algal genus Volvox reveal the fate of a haploid sex-determining region after a transition to homothallism.</title>
        <authorList>
            <person name="Yamamoto K."/>
            <person name="Hamaji T."/>
            <person name="Kawai-Toyooka H."/>
            <person name="Matsuzaki R."/>
            <person name="Takahashi F."/>
            <person name="Nishimura Y."/>
            <person name="Kawachi M."/>
            <person name="Noguchi H."/>
            <person name="Minakuchi Y."/>
            <person name="Umen J.G."/>
            <person name="Toyoda A."/>
            <person name="Nozaki H."/>
        </authorList>
    </citation>
    <scope>NUCLEOTIDE SEQUENCE</scope>
    <source>
        <strain evidence="3">NIES-3785</strain>
        <strain evidence="2">NIES-3786</strain>
    </source>
</reference>
<dbReference type="EMBL" id="BNCP01000008">
    <property type="protein sequence ID" value="GIL76266.1"/>
    <property type="molecule type" value="Genomic_DNA"/>
</dbReference>
<evidence type="ECO:0000313" key="2">
    <source>
        <dbReference type="EMBL" id="GIL76266.1"/>
    </source>
</evidence>
<feature type="region of interest" description="Disordered" evidence="1">
    <location>
        <begin position="460"/>
        <end position="484"/>
    </location>
</feature>
<feature type="region of interest" description="Disordered" evidence="1">
    <location>
        <begin position="270"/>
        <end position="292"/>
    </location>
</feature>
<sequence>MPAAEAVVSEEERRKKSVYYEACTSPFKDDFPTLVKCLRSPEPGNPHTRQEAGFLLWHHALEGDNMGALMSAGLLPACVTNLDSPELLPADKACSAGILLALLCDDEDMSEQLVRARGPSGRTALEILHAILHDDASLARQYCSRLLLALAQQVAPSVLRAMDNQLPYLSTYLELWGLKEHRDPIAVAAIVEAVDLLLGQRPELASSMVEAEGVEALTDVIRNHKSEAAVGAALNCLLRLLPMEMAMEQLINGGGIELLVDVLGPPPRAALENRPESIEEEDSGPCTPLPIPSLSAAATAVAAAASPRSSQIDDGGEVGEIADECAAEGGADADGSADIDLASTDAAAARATSPLDPDPDPESDGTRRANSNERFSTPKSLMGGSSSPASSPRGIKPAAAAGEGSGWTSTRTSHRSLGSHGSSSVQLRVQLPLVIPGIHTPSATAAAAALLGSPSLQALPSSRSFRSPTMQGGDPSGAGLTADGSGDAAAGAAAVYAAGEGNATANGSSRPVVETETRPPLPTAADLAANRSGLRWILLPGLEVASRAAACLTLAMQRPECQVAAELRLASHRVVAQMKAVMGHKAGAEGAGHGKKGKKKGLGLTAEQTAALTRLMGMTKFLLLHNITRYRIAKLGAVPFLVRLYNEANDYLLRNHCQAILAHVALLAENGVALQEAKMPEEFLVANPMHLTSYERAVLRIEFPDDPALVRR</sequence>
<dbReference type="AlphaFoldDB" id="A0A8J4FIA3"/>
<dbReference type="InterPro" id="IPR016024">
    <property type="entry name" value="ARM-type_fold"/>
</dbReference>
<protein>
    <submittedName>
        <fullName evidence="2">Uncharacterized protein</fullName>
    </submittedName>
</protein>
<evidence type="ECO:0000313" key="4">
    <source>
        <dbReference type="Proteomes" id="UP000747110"/>
    </source>
</evidence>
<name>A0A8J4FIA3_9CHLO</name>
<dbReference type="SUPFAM" id="SSF48371">
    <property type="entry name" value="ARM repeat"/>
    <property type="match status" value="1"/>
</dbReference>
<proteinExistence type="predicted"/>
<dbReference type="EMBL" id="BNCQ01000008">
    <property type="protein sequence ID" value="GIM00975.1"/>
    <property type="molecule type" value="Genomic_DNA"/>
</dbReference>
<accession>A0A8J4FIA3</accession>
<comment type="caution">
    <text evidence="2">The sequence shown here is derived from an EMBL/GenBank/DDBJ whole genome shotgun (WGS) entry which is preliminary data.</text>
</comment>
<dbReference type="Proteomes" id="UP000747110">
    <property type="component" value="Unassembled WGS sequence"/>
</dbReference>